<evidence type="ECO:0000313" key="3">
    <source>
        <dbReference type="Proteomes" id="UP000264217"/>
    </source>
</evidence>
<dbReference type="InterPro" id="IPR027268">
    <property type="entry name" value="Peptidase_M4/M1_CTD_sf"/>
</dbReference>
<feature type="chain" id="PRO_5016695760" description="Peptidase M1 membrane alanine aminopeptidase domain-containing protein" evidence="1">
    <location>
        <begin position="28"/>
        <end position="499"/>
    </location>
</feature>
<evidence type="ECO:0000256" key="1">
    <source>
        <dbReference type="SAM" id="SignalP"/>
    </source>
</evidence>
<name>A0A372NPR6_9SPHI</name>
<dbReference type="OrthoDB" id="9778516at2"/>
<gene>
    <name evidence="2" type="ORF">D0C36_18495</name>
</gene>
<accession>A0A372NPR6</accession>
<keyword evidence="3" id="KW-1185">Reference proteome</keyword>
<dbReference type="Proteomes" id="UP000264217">
    <property type="component" value="Unassembled WGS sequence"/>
</dbReference>
<dbReference type="AlphaFoldDB" id="A0A372NPR6"/>
<dbReference type="RefSeq" id="WP_117393138.1">
    <property type="nucleotide sequence ID" value="NZ_QWDC01000003.1"/>
</dbReference>
<feature type="signal peptide" evidence="1">
    <location>
        <begin position="1"/>
        <end position="27"/>
    </location>
</feature>
<dbReference type="Gene3D" id="1.10.390.10">
    <property type="entry name" value="Neutral Protease Domain 2"/>
    <property type="match status" value="1"/>
</dbReference>
<dbReference type="SUPFAM" id="SSF55486">
    <property type="entry name" value="Metalloproteases ('zincins'), catalytic domain"/>
    <property type="match status" value="1"/>
</dbReference>
<organism evidence="2 3">
    <name type="scientific">Mucilaginibacter conchicola</name>
    <dbReference type="NCBI Taxonomy" id="2303333"/>
    <lineage>
        <taxon>Bacteria</taxon>
        <taxon>Pseudomonadati</taxon>
        <taxon>Bacteroidota</taxon>
        <taxon>Sphingobacteriia</taxon>
        <taxon>Sphingobacteriales</taxon>
        <taxon>Sphingobacteriaceae</taxon>
        <taxon>Mucilaginibacter</taxon>
    </lineage>
</organism>
<proteinExistence type="predicted"/>
<keyword evidence="1" id="KW-0732">Signal</keyword>
<reference evidence="2 3" key="1">
    <citation type="submission" date="2018-08" db="EMBL/GenBank/DDBJ databases">
        <title>Mucilaginibacter sp. MYSH2.</title>
        <authorList>
            <person name="Seo T."/>
        </authorList>
    </citation>
    <scope>NUCLEOTIDE SEQUENCE [LARGE SCALE GENOMIC DNA]</scope>
    <source>
        <strain evidence="2 3">MYSH2</strain>
    </source>
</reference>
<evidence type="ECO:0008006" key="4">
    <source>
        <dbReference type="Google" id="ProtNLM"/>
    </source>
</evidence>
<protein>
    <recommendedName>
        <fullName evidence="4">Peptidase M1 membrane alanine aminopeptidase domain-containing protein</fullName>
    </recommendedName>
</protein>
<evidence type="ECO:0000313" key="2">
    <source>
        <dbReference type="EMBL" id="RFZ90936.1"/>
    </source>
</evidence>
<sequence length="499" mass="57075">MGTRWHVARHIKVLCALVFLSSGLQTAAYSETDAAPVYRLSWDGRSTILTVDISYRATAGKTSFSFVNDIGNSKSIFKKLYHIKVDGGGTFEIDSAKRSIVISHHKAGGHQLHYEVDGNMVIDPKNATIHELFQPIIEPGRLRIKAINFLLKQDSTKAKNIIVEWGQKPPALPYFVSLSPEATLNSTLTVPKADFDNLIFFYGDDLRIKKFKVRGNPYYEIVSARDTINDMETSLQPFFSTFFPRSYDFWQDKKPNTYFLFSAPFYTPGQTVNTGFAAGNHGFVMIYQGKYTLNNTMIVAHETSHKWIGGELRIKDEGERYTWFSEGVNDYITYYLLAGTGMMGKEDFVAEANKNRFEALYKNPVNGLHTDSLAKHFWDGYNYIQISYQRGFLYGFVLDNQIRLAWGGKKTIRDFLIALLAKERADHEGQLTYQDYLNVGAQFLPKRQLMADIEEYMIQGKLYDLSKIKLINGFHFTYHNNIPSLSIDSSVNIKETYKW</sequence>
<comment type="caution">
    <text evidence="2">The sequence shown here is derived from an EMBL/GenBank/DDBJ whole genome shotgun (WGS) entry which is preliminary data.</text>
</comment>
<dbReference type="EMBL" id="QWDC01000003">
    <property type="protein sequence ID" value="RFZ90936.1"/>
    <property type="molecule type" value="Genomic_DNA"/>
</dbReference>